<accession>A0AAD4T0J3</accession>
<dbReference type="AlphaFoldDB" id="A0AAD4T0J3"/>
<evidence type="ECO:0000313" key="1">
    <source>
        <dbReference type="EMBL" id="KAI3928727.1"/>
    </source>
</evidence>
<dbReference type="Proteomes" id="UP001202328">
    <property type="component" value="Unassembled WGS sequence"/>
</dbReference>
<sequence>STTKWAGNVHLSEIVSSGLIKINSRCFLSRFSTVLISDFPLVGTRRRKYIQQHL</sequence>
<name>A0AAD4T0J3_9MAGN</name>
<evidence type="ECO:0000313" key="2">
    <source>
        <dbReference type="Proteomes" id="UP001202328"/>
    </source>
</evidence>
<comment type="caution">
    <text evidence="1">The sequence shown here is derived from an EMBL/GenBank/DDBJ whole genome shotgun (WGS) entry which is preliminary data.</text>
</comment>
<gene>
    <name evidence="1" type="ORF">MKW98_024328</name>
</gene>
<reference evidence="1" key="1">
    <citation type="submission" date="2022-04" db="EMBL/GenBank/DDBJ databases">
        <title>A functionally conserved STORR gene fusion in Papaver species that diverged 16.8 million years ago.</title>
        <authorList>
            <person name="Catania T."/>
        </authorList>
    </citation>
    <scope>NUCLEOTIDE SEQUENCE</scope>
    <source>
        <strain evidence="1">S-188037</strain>
    </source>
</reference>
<proteinExistence type="predicted"/>
<keyword evidence="2" id="KW-1185">Reference proteome</keyword>
<organism evidence="1 2">
    <name type="scientific">Papaver atlanticum</name>
    <dbReference type="NCBI Taxonomy" id="357466"/>
    <lineage>
        <taxon>Eukaryota</taxon>
        <taxon>Viridiplantae</taxon>
        <taxon>Streptophyta</taxon>
        <taxon>Embryophyta</taxon>
        <taxon>Tracheophyta</taxon>
        <taxon>Spermatophyta</taxon>
        <taxon>Magnoliopsida</taxon>
        <taxon>Ranunculales</taxon>
        <taxon>Papaveraceae</taxon>
        <taxon>Papaveroideae</taxon>
        <taxon>Papaver</taxon>
    </lineage>
</organism>
<feature type="non-terminal residue" evidence="1">
    <location>
        <position position="54"/>
    </location>
</feature>
<dbReference type="EMBL" id="JAJJMB010007708">
    <property type="protein sequence ID" value="KAI3928727.1"/>
    <property type="molecule type" value="Genomic_DNA"/>
</dbReference>
<protein>
    <submittedName>
        <fullName evidence="1">Uncharacterized protein</fullName>
    </submittedName>
</protein>